<dbReference type="AlphaFoldDB" id="A0A2W5FJ41"/>
<accession>A0A2W5FJ41</accession>
<dbReference type="Proteomes" id="UP000249633">
    <property type="component" value="Unassembled WGS sequence"/>
</dbReference>
<feature type="region of interest" description="Disordered" evidence="1">
    <location>
        <begin position="1"/>
        <end position="23"/>
    </location>
</feature>
<evidence type="ECO:0000313" key="3">
    <source>
        <dbReference type="Proteomes" id="UP000249633"/>
    </source>
</evidence>
<sequence>MSARPSTPTVDRPAPRAPAGGSPWPQRLTLLVALASAALLGAAAATAFAPAPPSPPAEPHPALAHALLQVSDGLTALPFRVLALHDGGQLSTPQAVDALQRAAERARTGWHDLARQIDGEPSPERIRLAAQLGPQVQMQSLLLERLADSLREQDSALTQRLLTHQLAPASRDLMPTLRLLTSDHTAPRPDTAATDEPGWLRCSALPAAGGLTVALTLLLRRRRGRGAAPPPPPWRHALDGVELDQGLARLLRQLVNDGLADLACEARLHPGADPGGLARLVVRHVATAAGLPPPPAPGDLLLLPGRSLLLEQLRDQGLLTLGGHLADLGTTLAWPGYASCCRALLLPLWQGPTLHGCLAVLLRSTAPLDAAHIERLRAAADLVSVRLGRQRTAATEALA</sequence>
<evidence type="ECO:0000256" key="1">
    <source>
        <dbReference type="SAM" id="MobiDB-lite"/>
    </source>
</evidence>
<proteinExistence type="predicted"/>
<name>A0A2W5FJ41_9BURK</name>
<comment type="caution">
    <text evidence="2">The sequence shown here is derived from an EMBL/GenBank/DDBJ whole genome shotgun (WGS) entry which is preliminary data.</text>
</comment>
<reference evidence="2 3" key="1">
    <citation type="submission" date="2017-08" db="EMBL/GenBank/DDBJ databases">
        <title>Infants hospitalized years apart are colonized by the same room-sourced microbial strains.</title>
        <authorList>
            <person name="Brooks B."/>
            <person name="Olm M.R."/>
            <person name="Firek B.A."/>
            <person name="Baker R."/>
            <person name="Thomas B.C."/>
            <person name="Morowitz M.J."/>
            <person name="Banfield J.F."/>
        </authorList>
    </citation>
    <scope>NUCLEOTIDE SEQUENCE [LARGE SCALE GENOMIC DNA]</scope>
    <source>
        <strain evidence="2">S2_012_000_R2_81</strain>
    </source>
</reference>
<protein>
    <submittedName>
        <fullName evidence="2">Uncharacterized protein</fullName>
    </submittedName>
</protein>
<evidence type="ECO:0000313" key="2">
    <source>
        <dbReference type="EMBL" id="PZP30962.1"/>
    </source>
</evidence>
<gene>
    <name evidence="2" type="ORF">DI603_13590</name>
</gene>
<dbReference type="EMBL" id="QFOD01000012">
    <property type="protein sequence ID" value="PZP30962.1"/>
    <property type="molecule type" value="Genomic_DNA"/>
</dbReference>
<organism evidence="2 3">
    <name type="scientific">Roseateles depolymerans</name>
    <dbReference type="NCBI Taxonomy" id="76731"/>
    <lineage>
        <taxon>Bacteria</taxon>
        <taxon>Pseudomonadati</taxon>
        <taxon>Pseudomonadota</taxon>
        <taxon>Betaproteobacteria</taxon>
        <taxon>Burkholderiales</taxon>
        <taxon>Sphaerotilaceae</taxon>
        <taxon>Roseateles</taxon>
    </lineage>
</organism>